<sequence>MNFVHLSGCYGTAAVCNNQNWFVPAKNYIKVLNLIGFGPWEGQKDNSKLQDPCHCLLLFYPIFDINPKRKRIPRHTHHPGRRGNHAITSISVHENLEMASRLP</sequence>
<gene>
    <name evidence="1" type="ORF">NE237_025663</name>
</gene>
<keyword evidence="2" id="KW-1185">Reference proteome</keyword>
<comment type="caution">
    <text evidence="1">The sequence shown here is derived from an EMBL/GenBank/DDBJ whole genome shotgun (WGS) entry which is preliminary data.</text>
</comment>
<evidence type="ECO:0000313" key="1">
    <source>
        <dbReference type="EMBL" id="KAJ4958552.1"/>
    </source>
</evidence>
<organism evidence="1 2">
    <name type="scientific">Protea cynaroides</name>
    <dbReference type="NCBI Taxonomy" id="273540"/>
    <lineage>
        <taxon>Eukaryota</taxon>
        <taxon>Viridiplantae</taxon>
        <taxon>Streptophyta</taxon>
        <taxon>Embryophyta</taxon>
        <taxon>Tracheophyta</taxon>
        <taxon>Spermatophyta</taxon>
        <taxon>Magnoliopsida</taxon>
        <taxon>Proteales</taxon>
        <taxon>Proteaceae</taxon>
        <taxon>Protea</taxon>
    </lineage>
</organism>
<name>A0A9Q0H299_9MAGN</name>
<protein>
    <submittedName>
        <fullName evidence="1">Uncharacterized protein</fullName>
    </submittedName>
</protein>
<accession>A0A9Q0H299</accession>
<reference evidence="1" key="1">
    <citation type="journal article" date="2023" name="Plant J.">
        <title>The genome of the king protea, Protea cynaroides.</title>
        <authorList>
            <person name="Chang J."/>
            <person name="Duong T.A."/>
            <person name="Schoeman C."/>
            <person name="Ma X."/>
            <person name="Roodt D."/>
            <person name="Barker N."/>
            <person name="Li Z."/>
            <person name="Van de Peer Y."/>
            <person name="Mizrachi E."/>
        </authorList>
    </citation>
    <scope>NUCLEOTIDE SEQUENCE</scope>
    <source>
        <tissue evidence="1">Young leaves</tissue>
    </source>
</reference>
<dbReference type="EMBL" id="JAMYWD010000010">
    <property type="protein sequence ID" value="KAJ4958552.1"/>
    <property type="molecule type" value="Genomic_DNA"/>
</dbReference>
<dbReference type="Proteomes" id="UP001141806">
    <property type="component" value="Unassembled WGS sequence"/>
</dbReference>
<evidence type="ECO:0000313" key="2">
    <source>
        <dbReference type="Proteomes" id="UP001141806"/>
    </source>
</evidence>
<dbReference type="AlphaFoldDB" id="A0A9Q0H299"/>
<proteinExistence type="predicted"/>